<evidence type="ECO:0000256" key="2">
    <source>
        <dbReference type="SAM" id="Phobius"/>
    </source>
</evidence>
<dbReference type="PANTHER" id="PTHR10378">
    <property type="entry name" value="LIM DOMAIN-BINDING PROTEIN"/>
    <property type="match status" value="1"/>
</dbReference>
<feature type="compositionally biased region" description="Low complexity" evidence="1">
    <location>
        <begin position="102"/>
        <end position="126"/>
    </location>
</feature>
<proteinExistence type="predicted"/>
<protein>
    <recommendedName>
        <fullName evidence="5">Transcriptional corepressor SEUSS</fullName>
    </recommendedName>
</protein>
<dbReference type="KEGG" id="smo:SELMODRAFT_409769"/>
<dbReference type="GO" id="GO:0045944">
    <property type="term" value="P:positive regulation of transcription by RNA polymerase II"/>
    <property type="evidence" value="ECO:0000318"/>
    <property type="project" value="GO_Central"/>
</dbReference>
<dbReference type="GO" id="GO:0003712">
    <property type="term" value="F:transcription coregulator activity"/>
    <property type="evidence" value="ECO:0000318"/>
    <property type="project" value="GO_Central"/>
</dbReference>
<evidence type="ECO:0000313" key="4">
    <source>
        <dbReference type="Proteomes" id="UP000001514"/>
    </source>
</evidence>
<feature type="compositionally biased region" description="Polar residues" evidence="1">
    <location>
        <begin position="70"/>
        <end position="88"/>
    </location>
</feature>
<feature type="region of interest" description="Disordered" evidence="1">
    <location>
        <begin position="872"/>
        <end position="904"/>
    </location>
</feature>
<name>D8RCE1_SELML</name>
<sequence>MENYSTQMEARQQGGGSFSTYNLDAGSLVDDDFLFLDHNLPSIDSIASDFSAFLDSAGPNGSLLPADEWSGTTNTLPDTPSSHQQQLQHGLEGSSPLQSQLQGPVIQAKQQQQPLQQHQQQQPPQQFVFESHAPPPSQPSAPDVLSGQHGVDQMDSLRQPQSQARPGALQLENQARHANFPSRQVLLNCSTPQQSLPPTPSAASAGAGNTAREMVVEGAGFQGVQSETSGMESNFSGQRNFESLQGRQLPGNMPGFQGQMEGSQAGLRLSFPRGLMANGHFGMTGSTPQLPIQGQQAAMNHLPGADADGNGVALQSQLINNQTNFSGQFMSKVNNRQSIIPGHALSNIPSFQLQPSSHQLQLQGQTKLHPQLMNQQVINQGLLQPRQIQLGSQPSVFSSPQQQSSYQLLQSQGYQMHPNAGNHLPIGRQMFPQMQPRLQSPLIQGLRYGGALGSRQLGPQIVGPQIGTGVPEMGTRYPPSGTNAAKCAQVFMLYIQEQRKRPQDNNINFWRAFVHKYFAPGATKRWCLTSYSTTPVGRHAQGLFPMDYWYCNLCGIQPGRGFESGTDVLPRLFKIKYDSGLLDELLFLDVATEKYSVPSGKVVLEYARAVHESVFLELRVIRHGKLRITFNSQFKICSWEFCTKAHEEVVPRKNLLQQVHQLASLVIESDQENFDKSAENLKSHCNAFTKAAKQLAVQLDAPMVNDLGFSKRYVRCLQIAEVVNSMKDLISFERKTGLGPVESLKRFPTVKKLQMEGGLAGLPPSLSLTQMITELTQGTTSLQSSTVTRLQSESMSEAQDQGDGNQQAHSSSVFKGMEAAAAAAAGPAVNQQRSSMESRLQHLLQSSSEAFNQIQPSQAAQSIGSQLASPSQAPAVVAQAPGKQQQQQQQQAVASNQIGGGAAQQQQNFQPVVLKSGAAKSSLSQPHQSSLPGTPQSEMSDMSPHEKKKRFGEWNGFYKAVVVKSLEQQTHNLLYKDGDVTVLWYREAHRTGGDLFHYLRLHVLLRATVLETKKVLETGSQDLVIASRKGRLSQSLMPCVYANANKTLGCFCFVCYARVLVETVCIDVNGVPSALTSWCRIAGAWIRMSRDPSLLVFPASAMMSKCPYSAKPSPQPPMIITITITISTITVTVTAMCPSAVACAVCFLCILLLWRYRQYLVVLSVWFPLLHGDFSGLRDQSLLSVCGRVYAWYAVDTGVLPASASCCWPDVFGKLVLRLIAVRVCLFLLLYGGVFGWWWRALFGCRCCLNVPEAPKSLVTFRNVDLLGRCPEGLLRGLSLGGFAENGPERKTSQVMLAIVKHAFAPDSPVVVFEELVHLRVIVHHHLFLEMHKEDFGITVLWSREAHRTGGDFHHLRRHVLRCSTVLETKKVFEPRFG</sequence>
<dbReference type="eggNOG" id="ENOG502SB1G">
    <property type="taxonomic scope" value="Eukaryota"/>
</dbReference>
<gene>
    <name evidence="3" type="ORF">SELMODRAFT_409769</name>
</gene>
<dbReference type="InParanoid" id="D8RCE1"/>
<dbReference type="GO" id="GO:0005667">
    <property type="term" value="C:transcription regulator complex"/>
    <property type="evidence" value="ECO:0000318"/>
    <property type="project" value="GO_Central"/>
</dbReference>
<reference evidence="3 4" key="1">
    <citation type="journal article" date="2011" name="Science">
        <title>The Selaginella genome identifies genetic changes associated with the evolution of vascular plants.</title>
        <authorList>
            <person name="Banks J.A."/>
            <person name="Nishiyama T."/>
            <person name="Hasebe M."/>
            <person name="Bowman J.L."/>
            <person name="Gribskov M."/>
            <person name="dePamphilis C."/>
            <person name="Albert V.A."/>
            <person name="Aono N."/>
            <person name="Aoyama T."/>
            <person name="Ambrose B.A."/>
            <person name="Ashton N.W."/>
            <person name="Axtell M.J."/>
            <person name="Barker E."/>
            <person name="Barker M.S."/>
            <person name="Bennetzen J.L."/>
            <person name="Bonawitz N.D."/>
            <person name="Chapple C."/>
            <person name="Cheng C."/>
            <person name="Correa L.G."/>
            <person name="Dacre M."/>
            <person name="DeBarry J."/>
            <person name="Dreyer I."/>
            <person name="Elias M."/>
            <person name="Engstrom E.M."/>
            <person name="Estelle M."/>
            <person name="Feng L."/>
            <person name="Finet C."/>
            <person name="Floyd S.K."/>
            <person name="Frommer W.B."/>
            <person name="Fujita T."/>
            <person name="Gramzow L."/>
            <person name="Gutensohn M."/>
            <person name="Harholt J."/>
            <person name="Hattori M."/>
            <person name="Heyl A."/>
            <person name="Hirai T."/>
            <person name="Hiwatashi Y."/>
            <person name="Ishikawa M."/>
            <person name="Iwata M."/>
            <person name="Karol K.G."/>
            <person name="Koehler B."/>
            <person name="Kolukisaoglu U."/>
            <person name="Kubo M."/>
            <person name="Kurata T."/>
            <person name="Lalonde S."/>
            <person name="Li K."/>
            <person name="Li Y."/>
            <person name="Litt A."/>
            <person name="Lyons E."/>
            <person name="Manning G."/>
            <person name="Maruyama T."/>
            <person name="Michael T.P."/>
            <person name="Mikami K."/>
            <person name="Miyazaki S."/>
            <person name="Morinaga S."/>
            <person name="Murata T."/>
            <person name="Mueller-Roeber B."/>
            <person name="Nelson D.R."/>
            <person name="Obara M."/>
            <person name="Oguri Y."/>
            <person name="Olmstead R.G."/>
            <person name="Onodera N."/>
            <person name="Petersen B.L."/>
            <person name="Pils B."/>
            <person name="Prigge M."/>
            <person name="Rensing S.A."/>
            <person name="Riano-Pachon D.M."/>
            <person name="Roberts A.W."/>
            <person name="Sato Y."/>
            <person name="Scheller H.V."/>
            <person name="Schulz B."/>
            <person name="Schulz C."/>
            <person name="Shakirov E.V."/>
            <person name="Shibagaki N."/>
            <person name="Shinohara N."/>
            <person name="Shippen D.E."/>
            <person name="Soerensen I."/>
            <person name="Sotooka R."/>
            <person name="Sugimoto N."/>
            <person name="Sugita M."/>
            <person name="Sumikawa N."/>
            <person name="Tanurdzic M."/>
            <person name="Theissen G."/>
            <person name="Ulvskov P."/>
            <person name="Wakazuki S."/>
            <person name="Weng J.K."/>
            <person name="Willats W.W."/>
            <person name="Wipf D."/>
            <person name="Wolf P.G."/>
            <person name="Yang L."/>
            <person name="Zimmer A.D."/>
            <person name="Zhu Q."/>
            <person name="Mitros T."/>
            <person name="Hellsten U."/>
            <person name="Loque D."/>
            <person name="Otillar R."/>
            <person name="Salamov A."/>
            <person name="Schmutz J."/>
            <person name="Shapiro H."/>
            <person name="Lindquist E."/>
            <person name="Lucas S."/>
            <person name="Rokhsar D."/>
            <person name="Grigoriev I.V."/>
        </authorList>
    </citation>
    <scope>NUCLEOTIDE SEQUENCE [LARGE SCALE GENOMIC DNA]</scope>
</reference>
<evidence type="ECO:0000313" key="3">
    <source>
        <dbReference type="EMBL" id="EFJ29835.1"/>
    </source>
</evidence>
<feature type="region of interest" description="Disordered" evidence="1">
    <location>
        <begin position="917"/>
        <end position="947"/>
    </location>
</feature>
<feature type="compositionally biased region" description="Low complexity" evidence="1">
    <location>
        <begin position="921"/>
        <end position="932"/>
    </location>
</feature>
<evidence type="ECO:0000256" key="1">
    <source>
        <dbReference type="SAM" id="MobiDB-lite"/>
    </source>
</evidence>
<dbReference type="GO" id="GO:0005634">
    <property type="term" value="C:nucleus"/>
    <property type="evidence" value="ECO:0000318"/>
    <property type="project" value="GO_Central"/>
</dbReference>
<keyword evidence="4" id="KW-1185">Reference proteome</keyword>
<feature type="transmembrane region" description="Helical" evidence="2">
    <location>
        <begin position="1220"/>
        <end position="1239"/>
    </location>
</feature>
<keyword evidence="2" id="KW-1133">Transmembrane helix</keyword>
<feature type="region of interest" description="Disordered" evidence="1">
    <location>
        <begin position="789"/>
        <end position="811"/>
    </location>
</feature>
<keyword evidence="2" id="KW-0472">Membrane</keyword>
<evidence type="ECO:0008006" key="5">
    <source>
        <dbReference type="Google" id="ProtNLM"/>
    </source>
</evidence>
<feature type="region of interest" description="Disordered" evidence="1">
    <location>
        <begin position="64"/>
        <end position="150"/>
    </location>
</feature>
<keyword evidence="2" id="KW-0812">Transmembrane</keyword>
<organism evidence="4">
    <name type="scientific">Selaginella moellendorffii</name>
    <name type="common">Spikemoss</name>
    <dbReference type="NCBI Taxonomy" id="88036"/>
    <lineage>
        <taxon>Eukaryota</taxon>
        <taxon>Viridiplantae</taxon>
        <taxon>Streptophyta</taxon>
        <taxon>Embryophyta</taxon>
        <taxon>Tracheophyta</taxon>
        <taxon>Lycopodiopsida</taxon>
        <taxon>Selaginellales</taxon>
        <taxon>Selaginellaceae</taxon>
        <taxon>Selaginella</taxon>
    </lineage>
</organism>
<dbReference type="Pfam" id="PF01803">
    <property type="entry name" value="LIM_bind"/>
    <property type="match status" value="1"/>
</dbReference>
<accession>D8RCE1</accession>
<dbReference type="EMBL" id="GL377576">
    <property type="protein sequence ID" value="EFJ29835.1"/>
    <property type="molecule type" value="Genomic_DNA"/>
</dbReference>
<dbReference type="GO" id="GO:0000122">
    <property type="term" value="P:negative regulation of transcription by RNA polymerase II"/>
    <property type="evidence" value="ECO:0000318"/>
    <property type="project" value="GO_Central"/>
</dbReference>
<feature type="transmembrane region" description="Helical" evidence="2">
    <location>
        <begin position="1119"/>
        <end position="1152"/>
    </location>
</feature>
<dbReference type="Gramene" id="EFJ29835">
    <property type="protein sequence ID" value="EFJ29835"/>
    <property type="gene ID" value="SELMODRAFT_409769"/>
</dbReference>
<dbReference type="Proteomes" id="UP000001514">
    <property type="component" value="Unassembled WGS sequence"/>
</dbReference>
<dbReference type="FunCoup" id="D8RCE1">
    <property type="interactions" value="1480"/>
</dbReference>
<dbReference type="InterPro" id="IPR029005">
    <property type="entry name" value="LIM-bd/SEUSS"/>
</dbReference>
<dbReference type="HOGENOM" id="CLU_255814_0_0_1"/>